<keyword evidence="2" id="KW-1185">Reference proteome</keyword>
<dbReference type="AlphaFoldDB" id="U4LHC1"/>
<name>U4LHC1_PYROM</name>
<evidence type="ECO:0000313" key="2">
    <source>
        <dbReference type="Proteomes" id="UP000018144"/>
    </source>
</evidence>
<dbReference type="EMBL" id="HF935497">
    <property type="protein sequence ID" value="CCX30922.1"/>
    <property type="molecule type" value="Genomic_DNA"/>
</dbReference>
<protein>
    <submittedName>
        <fullName evidence="1">Uncharacterized protein</fullName>
    </submittedName>
</protein>
<reference evidence="1 2" key="1">
    <citation type="journal article" date="2013" name="PLoS Genet.">
        <title>The genome and development-dependent transcriptomes of Pyronema confluens: a window into fungal evolution.</title>
        <authorList>
            <person name="Traeger S."/>
            <person name="Altegoer F."/>
            <person name="Freitag M."/>
            <person name="Gabaldon T."/>
            <person name="Kempken F."/>
            <person name="Kumar A."/>
            <person name="Marcet-Houben M."/>
            <person name="Poggeler S."/>
            <person name="Stajich J.E."/>
            <person name="Nowrousian M."/>
        </authorList>
    </citation>
    <scope>NUCLEOTIDE SEQUENCE [LARGE SCALE GENOMIC DNA]</scope>
    <source>
        <strain evidence="2">CBS 100304</strain>
        <tissue evidence="1">Vegetative mycelium</tissue>
    </source>
</reference>
<sequence>MHYFLSASNAETNSCFFLLQVRKSTIPFPSSSHGITKGILFFFCSTMHACALSCVRYTIPRDPQQRLMLALSSLQPQTRSTAVFLVSSP</sequence>
<proteinExistence type="predicted"/>
<accession>U4LHC1</accession>
<organism evidence="1 2">
    <name type="scientific">Pyronema omphalodes (strain CBS 100304)</name>
    <name type="common">Pyronema confluens</name>
    <dbReference type="NCBI Taxonomy" id="1076935"/>
    <lineage>
        <taxon>Eukaryota</taxon>
        <taxon>Fungi</taxon>
        <taxon>Dikarya</taxon>
        <taxon>Ascomycota</taxon>
        <taxon>Pezizomycotina</taxon>
        <taxon>Pezizomycetes</taxon>
        <taxon>Pezizales</taxon>
        <taxon>Pyronemataceae</taxon>
        <taxon>Pyronema</taxon>
    </lineage>
</organism>
<evidence type="ECO:0000313" key="1">
    <source>
        <dbReference type="EMBL" id="CCX30922.1"/>
    </source>
</evidence>
<dbReference type="Proteomes" id="UP000018144">
    <property type="component" value="Unassembled WGS sequence"/>
</dbReference>
<gene>
    <name evidence="1" type="ORF">PCON_09523</name>
</gene>